<proteinExistence type="predicted"/>
<name>A0ABX8CGW1_9CHLA</name>
<dbReference type="GeneID" id="301704963"/>
<evidence type="ECO:0008006" key="4">
    <source>
        <dbReference type="Google" id="ProtNLM"/>
    </source>
</evidence>
<dbReference type="EMBL" id="CP060791">
    <property type="protein sequence ID" value="QVE49045.1"/>
    <property type="molecule type" value="Genomic_DNA"/>
</dbReference>
<gene>
    <name evidence="2" type="ORF">H9Q19_05010</name>
</gene>
<feature type="transmembrane region" description="Helical" evidence="1">
    <location>
        <begin position="115"/>
        <end position="145"/>
    </location>
</feature>
<keyword evidence="1" id="KW-0812">Transmembrane</keyword>
<dbReference type="Proteomes" id="UP000680625">
    <property type="component" value="Chromosome"/>
</dbReference>
<evidence type="ECO:0000313" key="2">
    <source>
        <dbReference type="EMBL" id="QVE49045.1"/>
    </source>
</evidence>
<reference evidence="2 3" key="1">
    <citation type="submission" date="2020-08" db="EMBL/GenBank/DDBJ databases">
        <title>Isolation and characterization of novel Chlamydia from Siamese crocodiles (Crocodylus siamensis).</title>
        <authorList>
            <person name="Sariya L."/>
        </authorList>
    </citation>
    <scope>NUCLEOTIDE SEQUENCE [LARGE SCALE GENOMIC DNA]</scope>
    <source>
        <strain evidence="2 3">No. 12</strain>
    </source>
</reference>
<accession>A0ABX8CGW1</accession>
<evidence type="ECO:0000313" key="3">
    <source>
        <dbReference type="Proteomes" id="UP000680625"/>
    </source>
</evidence>
<keyword evidence="3" id="KW-1185">Reference proteome</keyword>
<protein>
    <recommendedName>
        <fullName evidence="4">Inner membrane protein</fullName>
    </recommendedName>
</protein>
<keyword evidence="1" id="KW-1133">Transmembrane helix</keyword>
<evidence type="ECO:0000256" key="1">
    <source>
        <dbReference type="SAM" id="Phobius"/>
    </source>
</evidence>
<feature type="transmembrane region" description="Helical" evidence="1">
    <location>
        <begin position="26"/>
        <end position="43"/>
    </location>
</feature>
<sequence>MSGFINLGPKTPLGSPFEASLLPDNAGINVLGSIPIIGIFIGIKRIAAISEYSATFGRDTGVNRVIIEDLDDGNYHTQSITSYTRGHYFRGIAEILGLGIVLTILEFIASIFQTIILLALVLIALLTFILIIPITFVCSVVLDLLPRKQIINKDAFNEMSDSDYAERVKDKKSDWSEDSVSLVSIFKKVMKEKVFSF</sequence>
<feature type="transmembrane region" description="Helical" evidence="1">
    <location>
        <begin position="88"/>
        <end position="109"/>
    </location>
</feature>
<organism evidence="2 3">
    <name type="scientific">Chlamydia crocodili</name>
    <dbReference type="NCBI Taxonomy" id="2766982"/>
    <lineage>
        <taxon>Bacteria</taxon>
        <taxon>Pseudomonadati</taxon>
        <taxon>Chlamydiota</taxon>
        <taxon>Chlamydiia</taxon>
        <taxon>Chlamydiales</taxon>
        <taxon>Chlamydiaceae</taxon>
        <taxon>Chlamydia/Chlamydophila group</taxon>
        <taxon>Chlamydia</taxon>
    </lineage>
</organism>
<dbReference type="RefSeq" id="WP_213240913.1">
    <property type="nucleotide sequence ID" value="NZ_CP060791.1"/>
</dbReference>
<keyword evidence="1" id="KW-0472">Membrane</keyword>